<comment type="caution">
    <text evidence="6">The sequence shown here is derived from an EMBL/GenBank/DDBJ whole genome shotgun (WGS) entry which is preliminary data.</text>
</comment>
<evidence type="ECO:0000313" key="7">
    <source>
        <dbReference type="Proteomes" id="UP000772434"/>
    </source>
</evidence>
<evidence type="ECO:0000313" key="6">
    <source>
        <dbReference type="EMBL" id="KAF9071174.1"/>
    </source>
</evidence>
<evidence type="ECO:0000259" key="5">
    <source>
        <dbReference type="SMART" id="SM01238"/>
    </source>
</evidence>
<dbReference type="InterPro" id="IPR019083">
    <property type="entry name" value="SAM_Ribosomal_mS41"/>
</dbReference>
<keyword evidence="7" id="KW-1185">Reference proteome</keyword>
<comment type="similarity">
    <text evidence="2">Belongs to the mitochondrion-specific ribosomal protein mS41 family.</text>
</comment>
<gene>
    <name evidence="6" type="ORF">BDP27DRAFT_1219464</name>
</gene>
<sequence length="189" mass="21329">MFTLATRGFRAHTSSFVHPHLSGLASLSGPHPHVPRFSQFSVLSHPRSHPRLHPQLASNGLPGPHQVQIRTLVNRSLTKPVPPTRGQFCFAEAITTPNEFLKKIGRSLDTKLTSLPDTWDGFWRISGLEMRSAGVGVKDRRYTLWCMAKFRRGIPVEEFAHEEKPKKTVRGWGPAVQNGKRIRSRRIKA</sequence>
<dbReference type="Proteomes" id="UP000772434">
    <property type="component" value="Unassembled WGS sequence"/>
</dbReference>
<name>A0A9P5PRZ3_9AGAR</name>
<dbReference type="EMBL" id="JADNRY010000034">
    <property type="protein sequence ID" value="KAF9071174.1"/>
    <property type="molecule type" value="Genomic_DNA"/>
</dbReference>
<accession>A0A9P5PRZ3</accession>
<dbReference type="Pfam" id="PF09597">
    <property type="entry name" value="SAM_Ribosomal_mS41"/>
    <property type="match status" value="1"/>
</dbReference>
<evidence type="ECO:0000256" key="1">
    <source>
        <dbReference type="ARBA" id="ARBA00004173"/>
    </source>
</evidence>
<evidence type="ECO:0000256" key="2">
    <source>
        <dbReference type="ARBA" id="ARBA00010492"/>
    </source>
</evidence>
<dbReference type="GO" id="GO:0005739">
    <property type="term" value="C:mitochondrion"/>
    <property type="evidence" value="ECO:0007669"/>
    <property type="project" value="UniProtKB-SubCell"/>
</dbReference>
<organism evidence="6 7">
    <name type="scientific">Rhodocollybia butyracea</name>
    <dbReference type="NCBI Taxonomy" id="206335"/>
    <lineage>
        <taxon>Eukaryota</taxon>
        <taxon>Fungi</taxon>
        <taxon>Dikarya</taxon>
        <taxon>Basidiomycota</taxon>
        <taxon>Agaricomycotina</taxon>
        <taxon>Agaricomycetes</taxon>
        <taxon>Agaricomycetidae</taxon>
        <taxon>Agaricales</taxon>
        <taxon>Marasmiineae</taxon>
        <taxon>Omphalotaceae</taxon>
        <taxon>Rhodocollybia</taxon>
    </lineage>
</organism>
<dbReference type="SMART" id="SM01238">
    <property type="entry name" value="IGR"/>
    <property type="match status" value="1"/>
</dbReference>
<evidence type="ECO:0000256" key="3">
    <source>
        <dbReference type="ARBA" id="ARBA00023128"/>
    </source>
</evidence>
<protein>
    <recommendedName>
        <fullName evidence="4">Small ribosomal subunit protein mS41</fullName>
    </recommendedName>
</protein>
<dbReference type="PANTHER" id="PTHR28235:SF1">
    <property type="entry name" value="SMALL RIBOSOMAL SUBUNIT PROTEIN MS41"/>
    <property type="match status" value="1"/>
</dbReference>
<comment type="subcellular location">
    <subcellularLocation>
        <location evidence="1">Mitochondrion</location>
    </subcellularLocation>
</comment>
<dbReference type="InterPro" id="IPR039603">
    <property type="entry name" value="Ribosomal_mS41"/>
</dbReference>
<dbReference type="AlphaFoldDB" id="A0A9P5PRZ3"/>
<keyword evidence="3" id="KW-0496">Mitochondrion</keyword>
<dbReference type="OrthoDB" id="18595at2759"/>
<reference evidence="6" key="1">
    <citation type="submission" date="2020-11" db="EMBL/GenBank/DDBJ databases">
        <authorList>
            <consortium name="DOE Joint Genome Institute"/>
            <person name="Ahrendt S."/>
            <person name="Riley R."/>
            <person name="Andreopoulos W."/>
            <person name="Labutti K."/>
            <person name="Pangilinan J."/>
            <person name="Ruiz-Duenas F.J."/>
            <person name="Barrasa J.M."/>
            <person name="Sanchez-Garcia M."/>
            <person name="Camarero S."/>
            <person name="Miyauchi S."/>
            <person name="Serrano A."/>
            <person name="Linde D."/>
            <person name="Babiker R."/>
            <person name="Drula E."/>
            <person name="Ayuso-Fernandez I."/>
            <person name="Pacheco R."/>
            <person name="Padilla G."/>
            <person name="Ferreira P."/>
            <person name="Barriuso J."/>
            <person name="Kellner H."/>
            <person name="Castanera R."/>
            <person name="Alfaro M."/>
            <person name="Ramirez L."/>
            <person name="Pisabarro A.G."/>
            <person name="Kuo A."/>
            <person name="Tritt A."/>
            <person name="Lipzen A."/>
            <person name="He G."/>
            <person name="Yan M."/>
            <person name="Ng V."/>
            <person name="Cullen D."/>
            <person name="Martin F."/>
            <person name="Rosso M.-N."/>
            <person name="Henrissat B."/>
            <person name="Hibbett D."/>
            <person name="Martinez A.T."/>
            <person name="Grigoriev I.V."/>
        </authorList>
    </citation>
    <scope>NUCLEOTIDE SEQUENCE</scope>
    <source>
        <strain evidence="6">AH 40177</strain>
    </source>
</reference>
<feature type="domain" description="Small ribosomal subunit protein mS41 SAM" evidence="5">
    <location>
        <begin position="97"/>
        <end position="153"/>
    </location>
</feature>
<dbReference type="PANTHER" id="PTHR28235">
    <property type="entry name" value="PROTEIN FYV4, MITOCHONDRIAL"/>
    <property type="match status" value="1"/>
</dbReference>
<proteinExistence type="inferred from homology"/>
<evidence type="ECO:0000256" key="4">
    <source>
        <dbReference type="ARBA" id="ARBA00035129"/>
    </source>
</evidence>